<reference evidence="4" key="3">
    <citation type="journal article" date="2005" name="Nature">
        <title>The map-based sequence of the rice genome.</title>
        <authorList>
            <consortium name="International rice genome sequencing project (IRGSP)"/>
            <person name="Matsumoto T."/>
            <person name="Wu J."/>
            <person name="Kanamori H."/>
            <person name="Katayose Y."/>
            <person name="Fujisawa M."/>
            <person name="Namiki N."/>
            <person name="Mizuno H."/>
            <person name="Yamamoto K."/>
            <person name="Antonio B.A."/>
            <person name="Baba T."/>
            <person name="Sakata K."/>
            <person name="Nagamura Y."/>
            <person name="Aoki H."/>
            <person name="Arikawa K."/>
            <person name="Arita K."/>
            <person name="Bito T."/>
            <person name="Chiden Y."/>
            <person name="Fujitsuka N."/>
            <person name="Fukunaka R."/>
            <person name="Hamada M."/>
            <person name="Harada C."/>
            <person name="Hayashi A."/>
            <person name="Hijishita S."/>
            <person name="Honda M."/>
            <person name="Hosokawa S."/>
            <person name="Ichikawa Y."/>
            <person name="Idonuma A."/>
            <person name="Iijima M."/>
            <person name="Ikeda M."/>
            <person name="Ikeno M."/>
            <person name="Ito K."/>
            <person name="Ito S."/>
            <person name="Ito T."/>
            <person name="Ito Y."/>
            <person name="Ito Y."/>
            <person name="Iwabuchi A."/>
            <person name="Kamiya K."/>
            <person name="Karasawa W."/>
            <person name="Kurita K."/>
            <person name="Katagiri S."/>
            <person name="Kikuta A."/>
            <person name="Kobayashi H."/>
            <person name="Kobayashi N."/>
            <person name="Machita K."/>
            <person name="Maehara T."/>
            <person name="Masukawa M."/>
            <person name="Mizubayashi T."/>
            <person name="Mukai Y."/>
            <person name="Nagasaki H."/>
            <person name="Nagata Y."/>
            <person name="Naito S."/>
            <person name="Nakashima M."/>
            <person name="Nakama Y."/>
            <person name="Nakamichi Y."/>
            <person name="Nakamura M."/>
            <person name="Meguro A."/>
            <person name="Negishi M."/>
            <person name="Ohta I."/>
            <person name="Ohta T."/>
            <person name="Okamoto M."/>
            <person name="Ono N."/>
            <person name="Saji S."/>
            <person name="Sakaguchi M."/>
            <person name="Sakai K."/>
            <person name="Shibata M."/>
            <person name="Shimokawa T."/>
            <person name="Song J."/>
            <person name="Takazaki Y."/>
            <person name="Terasawa K."/>
            <person name="Tsugane M."/>
            <person name="Tsuji K."/>
            <person name="Ueda S."/>
            <person name="Waki K."/>
            <person name="Yamagata H."/>
            <person name="Yamamoto M."/>
            <person name="Yamamoto S."/>
            <person name="Yamane H."/>
            <person name="Yoshiki S."/>
            <person name="Yoshihara R."/>
            <person name="Yukawa K."/>
            <person name="Zhong H."/>
            <person name="Yano M."/>
            <person name="Yuan Q."/>
            <person name="Ouyang S."/>
            <person name="Liu J."/>
            <person name="Jones K.M."/>
            <person name="Gansberger K."/>
            <person name="Moffat K."/>
            <person name="Hill J."/>
            <person name="Bera J."/>
            <person name="Fadrosh D."/>
            <person name="Jin S."/>
            <person name="Johri S."/>
            <person name="Kim M."/>
            <person name="Overton L."/>
            <person name="Reardon M."/>
            <person name="Tsitrin T."/>
            <person name="Vuong H."/>
            <person name="Weaver B."/>
            <person name="Ciecko A."/>
            <person name="Tallon L."/>
            <person name="Jackson J."/>
            <person name="Pai G."/>
            <person name="Aken S.V."/>
            <person name="Utterback T."/>
            <person name="Reidmuller S."/>
            <person name="Feldblyum T."/>
            <person name="Hsiao J."/>
            <person name="Zismann V."/>
            <person name="Iobst S."/>
            <person name="de Vazeille A.R."/>
            <person name="Buell C.R."/>
            <person name="Ying K."/>
            <person name="Li Y."/>
            <person name="Lu T."/>
            <person name="Huang Y."/>
            <person name="Zhao Q."/>
            <person name="Feng Q."/>
            <person name="Zhang L."/>
            <person name="Zhu J."/>
            <person name="Weng Q."/>
            <person name="Mu J."/>
            <person name="Lu Y."/>
            <person name="Fan D."/>
            <person name="Liu Y."/>
            <person name="Guan J."/>
            <person name="Zhang Y."/>
            <person name="Yu S."/>
            <person name="Liu X."/>
            <person name="Zhang Y."/>
            <person name="Hong G."/>
            <person name="Han B."/>
            <person name="Choisne N."/>
            <person name="Demange N."/>
            <person name="Orjeda G."/>
            <person name="Samain S."/>
            <person name="Cattolico L."/>
            <person name="Pelletier E."/>
            <person name="Couloux A."/>
            <person name="Segurens B."/>
            <person name="Wincker P."/>
            <person name="D'Hont A."/>
            <person name="Scarpelli C."/>
            <person name="Weissenbach J."/>
            <person name="Salanoubat M."/>
            <person name="Quetier F."/>
            <person name="Yu Y."/>
            <person name="Kim H.R."/>
            <person name="Rambo T."/>
            <person name="Currie J."/>
            <person name="Collura K."/>
            <person name="Luo M."/>
            <person name="Yang T."/>
            <person name="Ammiraju J.S.S."/>
            <person name="Engler F."/>
            <person name="Soderlund C."/>
            <person name="Wing R.A."/>
            <person name="Palmer L.E."/>
            <person name="de la Bastide M."/>
            <person name="Spiegel L."/>
            <person name="Nascimento L."/>
            <person name="Zutavern T."/>
            <person name="O'Shaughnessy A."/>
            <person name="Dike S."/>
            <person name="Dedhia N."/>
            <person name="Preston R."/>
            <person name="Balija V."/>
            <person name="McCombie W.R."/>
            <person name="Chow T."/>
            <person name="Chen H."/>
            <person name="Chung M."/>
            <person name="Chen C."/>
            <person name="Shaw J."/>
            <person name="Wu H."/>
            <person name="Hsiao K."/>
            <person name="Chao Y."/>
            <person name="Chu M."/>
            <person name="Cheng C."/>
            <person name="Hour A."/>
            <person name="Lee P."/>
            <person name="Lin S."/>
            <person name="Lin Y."/>
            <person name="Liou J."/>
            <person name="Liu S."/>
            <person name="Hsing Y."/>
            <person name="Raghuvanshi S."/>
            <person name="Mohanty A."/>
            <person name="Bharti A.K."/>
            <person name="Gaur A."/>
            <person name="Gupta V."/>
            <person name="Kumar D."/>
            <person name="Ravi V."/>
            <person name="Vij S."/>
            <person name="Kapur A."/>
            <person name="Khurana P."/>
            <person name="Khurana P."/>
            <person name="Khurana J.P."/>
            <person name="Tyagi A.K."/>
            <person name="Gaikwad K."/>
            <person name="Singh A."/>
            <person name="Dalal V."/>
            <person name="Srivastava S."/>
            <person name="Dixit A."/>
            <person name="Pal A.K."/>
            <person name="Ghazi I.A."/>
            <person name="Yadav M."/>
            <person name="Pandit A."/>
            <person name="Bhargava A."/>
            <person name="Sureshbabu K."/>
            <person name="Batra K."/>
            <person name="Sharma T.R."/>
            <person name="Mohapatra T."/>
            <person name="Singh N.K."/>
            <person name="Messing J."/>
            <person name="Nelson A.B."/>
            <person name="Fuks G."/>
            <person name="Kavchok S."/>
            <person name="Keizer G."/>
            <person name="Linton E."/>
            <person name="Llaca V."/>
            <person name="Song R."/>
            <person name="Tanyolac B."/>
            <person name="Young S."/>
            <person name="Ho-Il K."/>
            <person name="Hahn J.H."/>
            <person name="Sangsakoo G."/>
            <person name="Vanavichit A."/>
            <person name="de Mattos Luiz.A.T."/>
            <person name="Zimmer P.D."/>
            <person name="Malone G."/>
            <person name="Dellagostin O."/>
            <person name="de Oliveira A.C."/>
            <person name="Bevan M."/>
            <person name="Bancroft I."/>
            <person name="Minx P."/>
            <person name="Cordum H."/>
            <person name="Wilson R."/>
            <person name="Cheng Z."/>
            <person name="Jin W."/>
            <person name="Jiang J."/>
            <person name="Leong S.A."/>
            <person name="Iwama H."/>
            <person name="Gojobori T."/>
            <person name="Itoh T."/>
            <person name="Niimura Y."/>
            <person name="Fujii Y."/>
            <person name="Habara T."/>
            <person name="Sakai H."/>
            <person name="Sato Y."/>
            <person name="Wilson G."/>
            <person name="Kumar K."/>
            <person name="McCouch S."/>
            <person name="Juretic N."/>
            <person name="Hoen D."/>
            <person name="Wright S."/>
            <person name="Bruskiewich R."/>
            <person name="Bureau T."/>
            <person name="Miyao A."/>
            <person name="Hirochika H."/>
            <person name="Nishikawa T."/>
            <person name="Kadowaki K."/>
            <person name="Sugiura M."/>
            <person name="Burr B."/>
            <person name="Sasaki T."/>
        </authorList>
    </citation>
    <scope>NUCLEOTIDE SEQUENCE [LARGE SCALE GENOMIC DNA]</scope>
    <source>
        <strain evidence="4">cv. Nipponbare</strain>
    </source>
</reference>
<dbReference type="Proteomes" id="UP000000763">
    <property type="component" value="Chromosome 2"/>
</dbReference>
<evidence type="ECO:0000313" key="4">
    <source>
        <dbReference type="Proteomes" id="UP000000763"/>
    </source>
</evidence>
<gene>
    <name evidence="3" type="ORF">P0475F05.34</name>
    <name evidence="2" type="ORF">P0476H10.18</name>
</gene>
<accession>Q6H6N8</accession>
<evidence type="ECO:0000256" key="1">
    <source>
        <dbReference type="SAM" id="MobiDB-lite"/>
    </source>
</evidence>
<feature type="region of interest" description="Disordered" evidence="1">
    <location>
        <begin position="1"/>
        <end position="65"/>
    </location>
</feature>
<organism evidence="3 4">
    <name type="scientific">Oryza sativa subsp. japonica</name>
    <name type="common">Rice</name>
    <dbReference type="NCBI Taxonomy" id="39947"/>
    <lineage>
        <taxon>Eukaryota</taxon>
        <taxon>Viridiplantae</taxon>
        <taxon>Streptophyta</taxon>
        <taxon>Embryophyta</taxon>
        <taxon>Tracheophyta</taxon>
        <taxon>Spermatophyta</taxon>
        <taxon>Magnoliopsida</taxon>
        <taxon>Liliopsida</taxon>
        <taxon>Poales</taxon>
        <taxon>Poaceae</taxon>
        <taxon>BOP clade</taxon>
        <taxon>Oryzoideae</taxon>
        <taxon>Oryzeae</taxon>
        <taxon>Oryzinae</taxon>
        <taxon>Oryza</taxon>
        <taxon>Oryza sativa</taxon>
    </lineage>
</organism>
<protein>
    <submittedName>
        <fullName evidence="3">Uncharacterized protein</fullName>
    </submittedName>
</protein>
<sequence length="65" mass="7022">MSRWRGASPALPSSDQIWEGGGRGRELPPPAAGSRHRLRLVTGERRRGEGRGEVRGKGGMRAGED</sequence>
<reference evidence="4" key="4">
    <citation type="journal article" date="2008" name="Nucleic Acids Res.">
        <title>The rice annotation project database (RAP-DB): 2008 update.</title>
        <authorList>
            <consortium name="The rice annotation project (RAP)"/>
        </authorList>
    </citation>
    <scope>GENOME REANNOTATION</scope>
    <source>
        <strain evidence="4">cv. Nipponbare</strain>
    </source>
</reference>
<dbReference type="EMBL" id="AP004790">
    <property type="protein sequence ID" value="BAD25428.1"/>
    <property type="molecule type" value="Genomic_DNA"/>
</dbReference>
<reference evidence="2" key="1">
    <citation type="submission" date="2002-02" db="EMBL/GenBank/DDBJ databases">
        <title>Oryza sativa nipponbare(GA3) genomic DNA, chromosome 2, PAC clone:P0476H10.</title>
        <authorList>
            <person name="Sasaki T."/>
            <person name="Matsumoto T."/>
            <person name="Yamamoto K."/>
        </authorList>
    </citation>
    <scope>NUCLEOTIDE SEQUENCE</scope>
</reference>
<dbReference type="EMBL" id="AP004879">
    <property type="protein sequence ID" value="BAD25611.1"/>
    <property type="molecule type" value="Genomic_DNA"/>
</dbReference>
<feature type="compositionally biased region" description="Basic and acidic residues" evidence="1">
    <location>
        <begin position="42"/>
        <end position="65"/>
    </location>
</feature>
<name>Q6H6N8_ORYSJ</name>
<proteinExistence type="predicted"/>
<dbReference type="AlphaFoldDB" id="Q6H6N8"/>
<reference evidence="3" key="2">
    <citation type="submission" date="2002-03" db="EMBL/GenBank/DDBJ databases">
        <title>Oryza sativa nipponbare(GA3) genomic DNA, chromosome 2, PAC clone:P0475F05.</title>
        <authorList>
            <person name="Sasaki T."/>
            <person name="Matsumoto T."/>
            <person name="Yamamoto K."/>
        </authorList>
    </citation>
    <scope>NUCLEOTIDE SEQUENCE</scope>
</reference>
<evidence type="ECO:0000313" key="2">
    <source>
        <dbReference type="EMBL" id="BAD25428.1"/>
    </source>
</evidence>
<evidence type="ECO:0000313" key="3">
    <source>
        <dbReference type="EMBL" id="BAD25611.1"/>
    </source>
</evidence>